<name>A0ABT1J2H9_9ACTN</name>
<evidence type="ECO:0000256" key="2">
    <source>
        <dbReference type="ARBA" id="ARBA00022801"/>
    </source>
</evidence>
<evidence type="ECO:0000313" key="4">
    <source>
        <dbReference type="Proteomes" id="UP001206483"/>
    </source>
</evidence>
<organism evidence="3 4">
    <name type="scientific">Kitasatospora paracochleata</name>
    <dbReference type="NCBI Taxonomy" id="58354"/>
    <lineage>
        <taxon>Bacteria</taxon>
        <taxon>Bacillati</taxon>
        <taxon>Actinomycetota</taxon>
        <taxon>Actinomycetes</taxon>
        <taxon>Kitasatosporales</taxon>
        <taxon>Streptomycetaceae</taxon>
        <taxon>Kitasatospora</taxon>
    </lineage>
</organism>
<dbReference type="PANTHER" id="PTHR12737">
    <property type="entry name" value="DIMETHYLARGININE DIMETHYLAMINOHYDROLASE"/>
    <property type="match status" value="1"/>
</dbReference>
<keyword evidence="2" id="KW-0378">Hydrolase</keyword>
<dbReference type="Proteomes" id="UP001206483">
    <property type="component" value="Unassembled WGS sequence"/>
</dbReference>
<comment type="caution">
    <text evidence="3">The sequence shown here is derived from an EMBL/GenBank/DDBJ whole genome shotgun (WGS) entry which is preliminary data.</text>
</comment>
<reference evidence="3 4" key="1">
    <citation type="submission" date="2022-06" db="EMBL/GenBank/DDBJ databases">
        <title>Sequencing the genomes of 1000 actinobacteria strains.</title>
        <authorList>
            <person name="Klenk H.-P."/>
        </authorList>
    </citation>
    <scope>NUCLEOTIDE SEQUENCE [LARGE SCALE GENOMIC DNA]</scope>
    <source>
        <strain evidence="3 4">DSM 41656</strain>
    </source>
</reference>
<dbReference type="EMBL" id="JAMZDX010000004">
    <property type="protein sequence ID" value="MCP2311633.1"/>
    <property type="molecule type" value="Genomic_DNA"/>
</dbReference>
<gene>
    <name evidence="3" type="ORF">FHR36_004796</name>
</gene>
<dbReference type="PANTHER" id="PTHR12737:SF9">
    <property type="entry name" value="DIMETHYLARGININASE"/>
    <property type="match status" value="1"/>
</dbReference>
<evidence type="ECO:0000256" key="1">
    <source>
        <dbReference type="ARBA" id="ARBA00008532"/>
    </source>
</evidence>
<dbReference type="Gene3D" id="3.75.10.10">
    <property type="entry name" value="L-arginine/glycine Amidinotransferase, Chain A"/>
    <property type="match status" value="1"/>
</dbReference>
<comment type="similarity">
    <text evidence="1">Belongs to the DDAH family.</text>
</comment>
<dbReference type="RefSeq" id="WP_253800215.1">
    <property type="nucleotide sequence ID" value="NZ_BAAAUB010000002.1"/>
</dbReference>
<protein>
    <submittedName>
        <fullName evidence="3">N-dimethylarginine dimethylaminohydrolase</fullName>
    </submittedName>
</protein>
<dbReference type="NCBIfam" id="NF045659">
    <property type="entry name" value="DiMArgaseDdahMtb"/>
    <property type="match status" value="1"/>
</dbReference>
<sequence length="271" mass="29758">MTSQNPSRRRYLLCPPTYFSVDYAINPWMDPDRPVDRPAAQAQWRLLRDTLARLGHRTEVIEPVPGLPDMVFTANGATVVDGRVLVARFRHPERAGESGPHRRWFAAAGFRPVFAAGAVNEGEGDLLVAGRRILAATGFRTSRAAHREAARLLGRPVITLHLVDPRFYHLDTALAVLDDDRIMYYPPAFSLPSRRLLHTLYPDAILADEADAAVFGLNAVSDGRHVVLPAAARSLAHRLHAAGFTPVPVAVPELMKAGGGPKCCTLELRSR</sequence>
<proteinExistence type="inferred from homology"/>
<dbReference type="InterPro" id="IPR033199">
    <property type="entry name" value="DDAH-like"/>
</dbReference>
<dbReference type="SUPFAM" id="SSF55909">
    <property type="entry name" value="Pentein"/>
    <property type="match status" value="1"/>
</dbReference>
<accession>A0ABT1J2H9</accession>
<evidence type="ECO:0000313" key="3">
    <source>
        <dbReference type="EMBL" id="MCP2311633.1"/>
    </source>
</evidence>
<keyword evidence="4" id="KW-1185">Reference proteome</keyword>
<dbReference type="Pfam" id="PF19420">
    <property type="entry name" value="DDAH_eukar"/>
    <property type="match status" value="1"/>
</dbReference>